<evidence type="ECO:0000313" key="2">
    <source>
        <dbReference type="EMBL" id="SMO75448.1"/>
    </source>
</evidence>
<organism evidence="2 3">
    <name type="scientific">Gracilimonas mengyeensis</name>
    <dbReference type="NCBI Taxonomy" id="1302730"/>
    <lineage>
        <taxon>Bacteria</taxon>
        <taxon>Pseudomonadati</taxon>
        <taxon>Balneolota</taxon>
        <taxon>Balneolia</taxon>
        <taxon>Balneolales</taxon>
        <taxon>Balneolaceae</taxon>
        <taxon>Gracilimonas</taxon>
    </lineage>
</organism>
<evidence type="ECO:0000313" key="3">
    <source>
        <dbReference type="Proteomes" id="UP000317557"/>
    </source>
</evidence>
<feature type="transmembrane region" description="Helical" evidence="1">
    <location>
        <begin position="6"/>
        <end position="24"/>
    </location>
</feature>
<reference evidence="2 3" key="1">
    <citation type="submission" date="2017-05" db="EMBL/GenBank/DDBJ databases">
        <authorList>
            <person name="Varghese N."/>
            <person name="Submissions S."/>
        </authorList>
    </citation>
    <scope>NUCLEOTIDE SEQUENCE [LARGE SCALE GENOMIC DNA]</scope>
    <source>
        <strain evidence="2 3">DSM 21985</strain>
    </source>
</reference>
<keyword evidence="3" id="KW-1185">Reference proteome</keyword>
<keyword evidence="1" id="KW-1133">Transmembrane helix</keyword>
<dbReference type="Proteomes" id="UP000317557">
    <property type="component" value="Unassembled WGS sequence"/>
</dbReference>
<gene>
    <name evidence="2" type="ORF">SAMN06265219_109128</name>
</gene>
<dbReference type="AlphaFoldDB" id="A0A521DUY4"/>
<keyword evidence="1" id="KW-0812">Transmembrane</keyword>
<accession>A0A521DUY4</accession>
<keyword evidence="1" id="KW-0472">Membrane</keyword>
<proteinExistence type="predicted"/>
<sequence>MEIDFATIVISLIAIAFFVVPITYDQMKKKKDHDEQN</sequence>
<protein>
    <submittedName>
        <fullName evidence="2">Uncharacterized protein</fullName>
    </submittedName>
</protein>
<evidence type="ECO:0000256" key="1">
    <source>
        <dbReference type="SAM" id="Phobius"/>
    </source>
</evidence>
<dbReference type="EMBL" id="FXTP01000009">
    <property type="protein sequence ID" value="SMO75448.1"/>
    <property type="molecule type" value="Genomic_DNA"/>
</dbReference>
<name>A0A521DUY4_9BACT</name>